<dbReference type="AlphaFoldDB" id="A0A918D0S0"/>
<accession>A0A918D0S0</accession>
<evidence type="ECO:0000313" key="1">
    <source>
        <dbReference type="EMBL" id="GGN54830.1"/>
    </source>
</evidence>
<keyword evidence="2" id="KW-1185">Reference proteome</keyword>
<gene>
    <name evidence="1" type="ORF">GCM10011579_014340</name>
</gene>
<reference evidence="1 2" key="1">
    <citation type="journal article" date="2014" name="Int. J. Syst. Evol. Microbiol.">
        <title>Complete genome sequence of Corynebacterium casei LMG S-19264T (=DSM 44701T), isolated from a smear-ripened cheese.</title>
        <authorList>
            <consortium name="US DOE Joint Genome Institute (JGI-PGF)"/>
            <person name="Walter F."/>
            <person name="Albersmeier A."/>
            <person name="Kalinowski J."/>
            <person name="Ruckert C."/>
        </authorList>
    </citation>
    <scope>NUCLEOTIDE SEQUENCE [LARGE SCALE GENOMIC DNA]</scope>
    <source>
        <strain evidence="1 2">CGMCC 4.7111</strain>
    </source>
</reference>
<organism evidence="1 2">
    <name type="scientific">Streptomyces albiflavescens</name>
    <dbReference type="NCBI Taxonomy" id="1623582"/>
    <lineage>
        <taxon>Bacteria</taxon>
        <taxon>Bacillati</taxon>
        <taxon>Actinomycetota</taxon>
        <taxon>Actinomycetes</taxon>
        <taxon>Kitasatosporales</taxon>
        <taxon>Streptomycetaceae</taxon>
        <taxon>Streptomyces</taxon>
    </lineage>
</organism>
<dbReference type="Proteomes" id="UP000600365">
    <property type="component" value="Unassembled WGS sequence"/>
</dbReference>
<sequence length="64" mass="6791">MREKQIEGGAVVHGAQDARSARRTGGSCHVVDTCLSTAHLPSDLGGKSIPLITVRKVSYWVEGT</sequence>
<evidence type="ECO:0000313" key="2">
    <source>
        <dbReference type="Proteomes" id="UP000600365"/>
    </source>
</evidence>
<name>A0A918D0S0_9ACTN</name>
<comment type="caution">
    <text evidence="1">The sequence shown here is derived from an EMBL/GenBank/DDBJ whole genome shotgun (WGS) entry which is preliminary data.</text>
</comment>
<proteinExistence type="predicted"/>
<dbReference type="EMBL" id="BMMM01000002">
    <property type="protein sequence ID" value="GGN54830.1"/>
    <property type="molecule type" value="Genomic_DNA"/>
</dbReference>
<protein>
    <submittedName>
        <fullName evidence="1">Uncharacterized protein</fullName>
    </submittedName>
</protein>